<reference evidence="3 4" key="1">
    <citation type="submission" date="2023-08" db="EMBL/GenBank/DDBJ databases">
        <title>Implementing the SeqCode for naming new Mesorhizobium species isolated from Vachellia karroo root nodules.</title>
        <authorList>
            <person name="Van Lill M."/>
        </authorList>
    </citation>
    <scope>NUCLEOTIDE SEQUENCE [LARGE SCALE GENOMIC DNA]</scope>
    <source>
        <strain evidence="3 4">VK2B</strain>
    </source>
</reference>
<dbReference type="RefSeq" id="WP_320293344.1">
    <property type="nucleotide sequence ID" value="NZ_JAVIIU010000001.1"/>
</dbReference>
<keyword evidence="4" id="KW-1185">Reference proteome</keyword>
<feature type="domain" description="Autotransporter" evidence="2">
    <location>
        <begin position="396"/>
        <end position="676"/>
    </location>
</feature>
<feature type="chain" id="PRO_5046629809" evidence="1">
    <location>
        <begin position="24"/>
        <end position="676"/>
    </location>
</feature>
<evidence type="ECO:0000259" key="2">
    <source>
        <dbReference type="PROSITE" id="PS51208"/>
    </source>
</evidence>
<sequence length="676" mass="66527">MPTSRTGGSGAVALSIFAGVSLASGAALCQSFVIGNGATAGQQTMTGASDTGIVAANGVIETFGAGIDAVRMLNSGQRLTNDGLIATLGGGAANVHSQGSGATILNNGGILAIGDASIGILSEGGNARIVNDGAIEALGVATYGIISDAAGGRVDNSGFIGVSGTAAAAIIGDGPDLEINNSGSIEAYEALGGIIWQSNDLRLDNSGSITVSGLASVGIGAGGNDIAIANSGTVNVFGTASTGIGTLFGNATISNSGSVIVGGVGGVAIAAQGGNSVITNSGRVFSDQSVAIYFGAPDAVLNLLGGTAIQGPIVFSGGGNTVTFGPGLNAVLSFSGSGLPQTIVTGGRPFVTSGDSVAVVDITGIASSGPLVEDLVDGIEGVAEARMSAPGDDLPATHRGPDAWISTFGGLRSQDGSGASAGFSEALGGVVAGAERRSGDGFLGGLFLGGAAGSTEVDGAAQEIVHRGVFAGGYLGYDGGAHFAEAAFVAGLLQERSRRRVANNLVLDGVETARADFNGVFLSPSVAFGMRLPVKAGTLIPSVRLRYAGLFIDDYAETGSDGDLAVARRNVNVFEARGQLALALEPVSTPSQAWQTTLRAGIDAIAQSSDDVSATLLGQDISFPAGGKKFVMRGFAGADVAAEVGAGMMLNAGFEAGYGSDNAFTVRGVARLSKAF</sequence>
<dbReference type="PROSITE" id="PS51208">
    <property type="entry name" value="AUTOTRANSPORTER"/>
    <property type="match status" value="1"/>
</dbReference>
<evidence type="ECO:0000313" key="3">
    <source>
        <dbReference type="EMBL" id="MDX8485540.1"/>
    </source>
</evidence>
<organism evidence="3 4">
    <name type="scientific">Mesorhizobium humile</name>
    <dbReference type="NCBI Taxonomy" id="3072313"/>
    <lineage>
        <taxon>Bacteria</taxon>
        <taxon>Pseudomonadati</taxon>
        <taxon>Pseudomonadota</taxon>
        <taxon>Alphaproteobacteria</taxon>
        <taxon>Hyphomicrobiales</taxon>
        <taxon>Phyllobacteriaceae</taxon>
        <taxon>Mesorhizobium</taxon>
    </lineage>
</organism>
<name>A0ABU4YHH8_9HYPH</name>
<feature type="signal peptide" evidence="1">
    <location>
        <begin position="1"/>
        <end position="23"/>
    </location>
</feature>
<comment type="caution">
    <text evidence="3">The sequence shown here is derived from an EMBL/GenBank/DDBJ whole genome shotgun (WGS) entry which is preliminary data.</text>
</comment>
<evidence type="ECO:0000256" key="1">
    <source>
        <dbReference type="SAM" id="SignalP"/>
    </source>
</evidence>
<dbReference type="Pfam" id="PF03797">
    <property type="entry name" value="Autotransporter"/>
    <property type="match status" value="1"/>
</dbReference>
<proteinExistence type="predicted"/>
<gene>
    <name evidence="3" type="ORF">RFM52_10060</name>
</gene>
<accession>A0ABU4YHH8</accession>
<protein>
    <submittedName>
        <fullName evidence="3">Autotransporter outer membrane beta-barrel domain-containing protein</fullName>
    </submittedName>
</protein>
<dbReference type="Proteomes" id="UP001280156">
    <property type="component" value="Unassembled WGS sequence"/>
</dbReference>
<dbReference type="Gene3D" id="2.40.128.130">
    <property type="entry name" value="Autotransporter beta-domain"/>
    <property type="match status" value="1"/>
</dbReference>
<evidence type="ECO:0000313" key="4">
    <source>
        <dbReference type="Proteomes" id="UP001280156"/>
    </source>
</evidence>
<dbReference type="SUPFAM" id="SSF103515">
    <property type="entry name" value="Autotransporter"/>
    <property type="match status" value="1"/>
</dbReference>
<dbReference type="SMART" id="SM00869">
    <property type="entry name" value="Autotransporter"/>
    <property type="match status" value="1"/>
</dbReference>
<dbReference type="EMBL" id="JAVIIV010000005">
    <property type="protein sequence ID" value="MDX8485540.1"/>
    <property type="molecule type" value="Genomic_DNA"/>
</dbReference>
<dbReference type="InterPro" id="IPR005546">
    <property type="entry name" value="Autotransporte_beta"/>
</dbReference>
<keyword evidence="1" id="KW-0732">Signal</keyword>
<dbReference type="InterPro" id="IPR036709">
    <property type="entry name" value="Autotransporte_beta_dom_sf"/>
</dbReference>